<dbReference type="InterPro" id="IPR036291">
    <property type="entry name" value="NAD(P)-bd_dom_sf"/>
</dbReference>
<evidence type="ECO:0000256" key="1">
    <source>
        <dbReference type="RuleBase" id="RU000363"/>
    </source>
</evidence>
<evidence type="ECO:0000313" key="2">
    <source>
        <dbReference type="EMBL" id="GAX28863.1"/>
    </source>
</evidence>
<dbReference type="EMBL" id="BDSP01000283">
    <property type="protein sequence ID" value="GAX28863.1"/>
    <property type="molecule type" value="Genomic_DNA"/>
</dbReference>
<dbReference type="AlphaFoldDB" id="A0A1Z5KRB5"/>
<dbReference type="SUPFAM" id="SSF51735">
    <property type="entry name" value="NAD(P)-binding Rossmann-fold domains"/>
    <property type="match status" value="1"/>
</dbReference>
<organism evidence="2 3">
    <name type="scientific">Fistulifera solaris</name>
    <name type="common">Oleaginous diatom</name>
    <dbReference type="NCBI Taxonomy" id="1519565"/>
    <lineage>
        <taxon>Eukaryota</taxon>
        <taxon>Sar</taxon>
        <taxon>Stramenopiles</taxon>
        <taxon>Ochrophyta</taxon>
        <taxon>Bacillariophyta</taxon>
        <taxon>Bacillariophyceae</taxon>
        <taxon>Bacillariophycidae</taxon>
        <taxon>Naviculales</taxon>
        <taxon>Naviculaceae</taxon>
        <taxon>Fistulifera</taxon>
    </lineage>
</organism>
<evidence type="ECO:0000313" key="3">
    <source>
        <dbReference type="Proteomes" id="UP000198406"/>
    </source>
</evidence>
<dbReference type="EC" id="1.1.1.315" evidence="2"/>
<dbReference type="PANTHER" id="PTHR43313">
    <property type="entry name" value="SHORT-CHAIN DEHYDROGENASE/REDUCTASE FAMILY 9C"/>
    <property type="match status" value="1"/>
</dbReference>
<dbReference type="OrthoDB" id="1274115at2759"/>
<dbReference type="InParanoid" id="A0A1Z5KRB5"/>
<dbReference type="PROSITE" id="PS00061">
    <property type="entry name" value="ADH_SHORT"/>
    <property type="match status" value="1"/>
</dbReference>
<dbReference type="Proteomes" id="UP000198406">
    <property type="component" value="Unassembled WGS sequence"/>
</dbReference>
<dbReference type="GO" id="GO:0106429">
    <property type="term" value="F:11-cis-retinol dehydrogenase (NAD+) activity"/>
    <property type="evidence" value="ECO:0007669"/>
    <property type="project" value="UniProtKB-EC"/>
</dbReference>
<dbReference type="Pfam" id="PF00106">
    <property type="entry name" value="adh_short"/>
    <property type="match status" value="1"/>
</dbReference>
<dbReference type="Gene3D" id="3.40.50.720">
    <property type="entry name" value="NAD(P)-binding Rossmann-like Domain"/>
    <property type="match status" value="1"/>
</dbReference>
<name>A0A1Z5KRB5_FISSO</name>
<gene>
    <name evidence="2" type="ORF">FisN_20Lh164</name>
</gene>
<dbReference type="InterPro" id="IPR002347">
    <property type="entry name" value="SDR_fam"/>
</dbReference>
<reference evidence="2 3" key="1">
    <citation type="journal article" date="2015" name="Plant Cell">
        <title>Oil accumulation by the oleaginous diatom Fistulifera solaris as revealed by the genome and transcriptome.</title>
        <authorList>
            <person name="Tanaka T."/>
            <person name="Maeda Y."/>
            <person name="Veluchamy A."/>
            <person name="Tanaka M."/>
            <person name="Abida H."/>
            <person name="Marechal E."/>
            <person name="Bowler C."/>
            <person name="Muto M."/>
            <person name="Sunaga Y."/>
            <person name="Tanaka M."/>
            <person name="Yoshino T."/>
            <person name="Taniguchi T."/>
            <person name="Fukuda Y."/>
            <person name="Nemoto M."/>
            <person name="Matsumoto M."/>
            <person name="Wong P.S."/>
            <person name="Aburatani S."/>
            <person name="Fujibuchi W."/>
        </authorList>
    </citation>
    <scope>NUCLEOTIDE SEQUENCE [LARGE SCALE GENOMIC DNA]</scope>
    <source>
        <strain evidence="2 3">JPCC DA0580</strain>
    </source>
</reference>
<protein>
    <submittedName>
        <fullName evidence="2">11-cis-retinol dehydrogenase</fullName>
        <ecNumber evidence="2">1.1.1.315</ecNumber>
    </submittedName>
</protein>
<dbReference type="PRINTS" id="PR00081">
    <property type="entry name" value="GDHRDH"/>
</dbReference>
<dbReference type="PRINTS" id="PR00080">
    <property type="entry name" value="SDRFAMILY"/>
</dbReference>
<accession>A0A1Z5KRB5</accession>
<dbReference type="GO" id="GO:0008202">
    <property type="term" value="P:steroid metabolic process"/>
    <property type="evidence" value="ECO:0007669"/>
    <property type="project" value="TreeGrafter"/>
</dbReference>
<sequence length="327" mass="36441">METNSSLVSHKTTTQRYCTACSGHYGLRSRHRRLLAEQLATSTDFVVVALALTSKTVTELRALLAKQHLVLQCNVTNETEVTQMAWAVEELLSREPNTFLFAIVNNAGMADPGDFLFDPSLKTYRTVMDVNFFGMLRVTQALLPMMLRTTKHGARILNMSSVCGAVASPGNSSYNASKFAVEAWSDALRTELAPFHIVVTKVRPGQNRTQIQVDWQTNYVKNFDAAPANVQELYGGETFRNKVLRIFQDGEKQSSAIIGEPSMVVETLRGILTLPSHKIQPYYWVGSDANTLWRALSLLPVVVADTVKRNVLHFSPVEESAMQKKLD</sequence>
<keyword evidence="3" id="KW-1185">Reference proteome</keyword>
<keyword evidence="2" id="KW-0560">Oxidoreductase</keyword>
<dbReference type="PANTHER" id="PTHR43313:SF1">
    <property type="entry name" value="3BETA-HYDROXYSTEROID DEHYDROGENASE DHS-16"/>
    <property type="match status" value="1"/>
</dbReference>
<comment type="similarity">
    <text evidence="1">Belongs to the short-chain dehydrogenases/reductases (SDR) family.</text>
</comment>
<comment type="caution">
    <text evidence="2">The sequence shown here is derived from an EMBL/GenBank/DDBJ whole genome shotgun (WGS) entry which is preliminary data.</text>
</comment>
<dbReference type="InterPro" id="IPR020904">
    <property type="entry name" value="Sc_DH/Rdtase_CS"/>
</dbReference>
<proteinExistence type="inferred from homology"/>